<reference evidence="1 2" key="1">
    <citation type="submission" date="2018-12" db="EMBL/GenBank/DDBJ databases">
        <authorList>
            <consortium name="Pathogen Informatics"/>
        </authorList>
    </citation>
    <scope>NUCLEOTIDE SEQUENCE [LARGE SCALE GENOMIC DNA]</scope>
    <source>
        <strain evidence="1 2">NCTC11214</strain>
    </source>
</reference>
<gene>
    <name evidence="1" type="ORF">NCTC11214_00168</name>
</gene>
<organism evidence="1 2">
    <name type="scientific">Serratia odorifera</name>
    <dbReference type="NCBI Taxonomy" id="618"/>
    <lineage>
        <taxon>Bacteria</taxon>
        <taxon>Pseudomonadati</taxon>
        <taxon>Pseudomonadota</taxon>
        <taxon>Gammaproteobacteria</taxon>
        <taxon>Enterobacterales</taxon>
        <taxon>Yersiniaceae</taxon>
        <taxon>Serratia</taxon>
    </lineage>
</organism>
<dbReference type="EMBL" id="LR134117">
    <property type="protein sequence ID" value="VDZ51365.1"/>
    <property type="molecule type" value="Genomic_DNA"/>
</dbReference>
<dbReference type="KEGG" id="sof:NCTC11214_00168"/>
<sequence>MNIQRAKALCLEKKIKMAFSLGMDNPRRAYKTQWCNTFVLGRTLTV</sequence>
<dbReference type="InterPro" id="IPR009977">
    <property type="entry name" value="Mig-14"/>
</dbReference>
<evidence type="ECO:0000313" key="1">
    <source>
        <dbReference type="EMBL" id="VDZ51365.1"/>
    </source>
</evidence>
<dbReference type="RefSeq" id="WP_004966103.1">
    <property type="nucleotide sequence ID" value="NZ_NJFR02000001.1"/>
</dbReference>
<dbReference type="Proteomes" id="UP000281391">
    <property type="component" value="Chromosome"/>
</dbReference>
<protein>
    <submittedName>
        <fullName evidence="1">Antimicrobial resistance protein Mig-14</fullName>
    </submittedName>
</protein>
<accession>A0A447KK43</accession>
<dbReference type="AlphaFoldDB" id="A0A447KK43"/>
<name>A0A447KK43_SEROD</name>
<evidence type="ECO:0000313" key="2">
    <source>
        <dbReference type="Proteomes" id="UP000281391"/>
    </source>
</evidence>
<dbReference type="Pfam" id="PF07395">
    <property type="entry name" value="Mig-14"/>
    <property type="match status" value="1"/>
</dbReference>
<proteinExistence type="predicted"/>